<dbReference type="AlphaFoldDB" id="A0A4C1TCG9"/>
<reference evidence="1 2" key="1">
    <citation type="journal article" date="2019" name="Commun. Biol.">
        <title>The bagworm genome reveals a unique fibroin gene that provides high tensile strength.</title>
        <authorList>
            <person name="Kono N."/>
            <person name="Nakamura H."/>
            <person name="Ohtoshi R."/>
            <person name="Tomita M."/>
            <person name="Numata K."/>
            <person name="Arakawa K."/>
        </authorList>
    </citation>
    <scope>NUCLEOTIDE SEQUENCE [LARGE SCALE GENOMIC DNA]</scope>
</reference>
<accession>A0A4C1TCG9</accession>
<comment type="caution">
    <text evidence="1">The sequence shown here is derived from an EMBL/GenBank/DDBJ whole genome shotgun (WGS) entry which is preliminary data.</text>
</comment>
<protein>
    <submittedName>
        <fullName evidence="1">Uncharacterized protein</fullName>
    </submittedName>
</protein>
<dbReference type="Proteomes" id="UP000299102">
    <property type="component" value="Unassembled WGS sequence"/>
</dbReference>
<proteinExistence type="predicted"/>
<organism evidence="1 2">
    <name type="scientific">Eumeta variegata</name>
    <name type="common">Bagworm moth</name>
    <name type="synonym">Eumeta japonica</name>
    <dbReference type="NCBI Taxonomy" id="151549"/>
    <lineage>
        <taxon>Eukaryota</taxon>
        <taxon>Metazoa</taxon>
        <taxon>Ecdysozoa</taxon>
        <taxon>Arthropoda</taxon>
        <taxon>Hexapoda</taxon>
        <taxon>Insecta</taxon>
        <taxon>Pterygota</taxon>
        <taxon>Neoptera</taxon>
        <taxon>Endopterygota</taxon>
        <taxon>Lepidoptera</taxon>
        <taxon>Glossata</taxon>
        <taxon>Ditrysia</taxon>
        <taxon>Tineoidea</taxon>
        <taxon>Psychidae</taxon>
        <taxon>Oiketicinae</taxon>
        <taxon>Eumeta</taxon>
    </lineage>
</organism>
<evidence type="ECO:0000313" key="2">
    <source>
        <dbReference type="Proteomes" id="UP000299102"/>
    </source>
</evidence>
<name>A0A4C1TCG9_EUMVA</name>
<dbReference type="EMBL" id="BGZK01000050">
    <property type="protein sequence ID" value="GBP12223.1"/>
    <property type="molecule type" value="Genomic_DNA"/>
</dbReference>
<sequence>MLVKVYHRPLTIDDIYYEDSCVCSNQSPNYVSKITLFENFVSLPVCSSEVIFGGAEPIWMGPSLERRGTYVLECFGWFFRRKLGLKEQDGCELRGEGAVR</sequence>
<keyword evidence="2" id="KW-1185">Reference proteome</keyword>
<gene>
    <name evidence="1" type="ORF">EVAR_6397_1</name>
</gene>
<evidence type="ECO:0000313" key="1">
    <source>
        <dbReference type="EMBL" id="GBP12223.1"/>
    </source>
</evidence>